<evidence type="ECO:0000256" key="4">
    <source>
        <dbReference type="ARBA" id="ARBA00023136"/>
    </source>
</evidence>
<dbReference type="Pfam" id="PF14322">
    <property type="entry name" value="SusD-like_3"/>
    <property type="match status" value="1"/>
</dbReference>
<reference evidence="10" key="1">
    <citation type="submission" date="2019-09" db="EMBL/GenBank/DDBJ databases">
        <title>Distinct polysaccharide growth profiles of human intestinal Prevotella copri isolates.</title>
        <authorList>
            <person name="Fehlner-Peach H."/>
            <person name="Magnabosco C."/>
            <person name="Raghavan V."/>
            <person name="Scher J.U."/>
            <person name="Tett A."/>
            <person name="Cox L.M."/>
            <person name="Gottsegen C."/>
            <person name="Watters A."/>
            <person name="Wiltshire- Gordon J.D."/>
            <person name="Segata N."/>
            <person name="Bonneau R."/>
            <person name="Littman D.R."/>
        </authorList>
    </citation>
    <scope>NUCLEOTIDE SEQUENCE [LARGE SCALE GENOMIC DNA]</scope>
    <source>
        <strain evidence="10">BU41712</strain>
    </source>
</reference>
<feature type="domain" description="SusD-like N-terminal" evidence="8">
    <location>
        <begin position="117"/>
        <end position="241"/>
    </location>
</feature>
<evidence type="ECO:0000256" key="1">
    <source>
        <dbReference type="ARBA" id="ARBA00004442"/>
    </source>
</evidence>
<dbReference type="Pfam" id="PF07980">
    <property type="entry name" value="SusD_RagB"/>
    <property type="match status" value="1"/>
</dbReference>
<protein>
    <submittedName>
        <fullName evidence="9">RagB/SusD family nutrient uptake outer membrane protein</fullName>
    </submittedName>
</protein>
<dbReference type="PROSITE" id="PS51257">
    <property type="entry name" value="PROKAR_LIPOPROTEIN"/>
    <property type="match status" value="1"/>
</dbReference>
<keyword evidence="5" id="KW-0998">Cell outer membrane</keyword>
<dbReference type="GO" id="GO:0009279">
    <property type="term" value="C:cell outer membrane"/>
    <property type="evidence" value="ECO:0007669"/>
    <property type="project" value="UniProtKB-SubCell"/>
</dbReference>
<evidence type="ECO:0000259" key="7">
    <source>
        <dbReference type="Pfam" id="PF07980"/>
    </source>
</evidence>
<dbReference type="InterPro" id="IPR012944">
    <property type="entry name" value="SusD_RagB_dom"/>
</dbReference>
<evidence type="ECO:0000259" key="8">
    <source>
        <dbReference type="Pfam" id="PF14322"/>
    </source>
</evidence>
<evidence type="ECO:0000313" key="9">
    <source>
        <dbReference type="EMBL" id="MQN76553.1"/>
    </source>
</evidence>
<proteinExistence type="inferred from homology"/>
<gene>
    <name evidence="9" type="ORF">F7D71_01455</name>
</gene>
<accession>A0AA90UPU3</accession>
<dbReference type="SUPFAM" id="SSF48452">
    <property type="entry name" value="TPR-like"/>
    <property type="match status" value="1"/>
</dbReference>
<evidence type="ECO:0000256" key="2">
    <source>
        <dbReference type="ARBA" id="ARBA00006275"/>
    </source>
</evidence>
<evidence type="ECO:0000256" key="5">
    <source>
        <dbReference type="ARBA" id="ARBA00023237"/>
    </source>
</evidence>
<dbReference type="AlphaFoldDB" id="A0AA90UPU3"/>
<evidence type="ECO:0000313" key="10">
    <source>
        <dbReference type="Proteomes" id="UP000423156"/>
    </source>
</evidence>
<evidence type="ECO:0000256" key="6">
    <source>
        <dbReference type="SAM" id="SignalP"/>
    </source>
</evidence>
<keyword evidence="4" id="KW-0472">Membrane</keyword>
<dbReference type="InterPro" id="IPR033985">
    <property type="entry name" value="SusD-like_N"/>
</dbReference>
<feature type="chain" id="PRO_5043278838" evidence="6">
    <location>
        <begin position="23"/>
        <end position="648"/>
    </location>
</feature>
<dbReference type="RefSeq" id="WP_153091516.1">
    <property type="nucleotide sequence ID" value="NZ_VZBZ01000008.1"/>
</dbReference>
<name>A0AA90UPU3_9BACT</name>
<feature type="domain" description="RagB/SusD" evidence="7">
    <location>
        <begin position="356"/>
        <end position="648"/>
    </location>
</feature>
<comment type="subcellular location">
    <subcellularLocation>
        <location evidence="1">Cell outer membrane</location>
    </subcellularLocation>
</comment>
<dbReference type="Gene3D" id="1.25.40.390">
    <property type="match status" value="1"/>
</dbReference>
<dbReference type="EMBL" id="VZBZ01000008">
    <property type="protein sequence ID" value="MQN76553.1"/>
    <property type="molecule type" value="Genomic_DNA"/>
</dbReference>
<comment type="caution">
    <text evidence="9">The sequence shown here is derived from an EMBL/GenBank/DDBJ whole genome shotgun (WGS) entry which is preliminary data.</text>
</comment>
<feature type="signal peptide" evidence="6">
    <location>
        <begin position="1"/>
        <end position="22"/>
    </location>
</feature>
<evidence type="ECO:0000256" key="3">
    <source>
        <dbReference type="ARBA" id="ARBA00022729"/>
    </source>
</evidence>
<dbReference type="Proteomes" id="UP000423156">
    <property type="component" value="Unassembled WGS sequence"/>
</dbReference>
<sequence length="648" mass="74770">MKLNKILIGAFFAFALSSIFTSCVDDWKFGDSFLEKAPGGDVTKDTIFNNAEYTREFLWRTYAYMYYGIPYYWDGGVAVKMNTGVFETLSDCWHSHNSWDDVNRLYYPGAYVPGDRGKFGYTNERVWEGVRSAYIFLENVDKTPDMEESEKNRLKAEAKCIIASRYFDMFRHYGGLPIVKNSYSGTDATYEEPRGTVEETVDFMVGLLDEAASNLPWTVEEAWDGRFTKAAAEALKCKILLFAASPLFNSETPCAGSEADAANANHQAWYGDYKAERWQGCLTACEKFFQDLGAEGYYKLVQAEGSHPTSGQYRAAFRAAYSKRGTTEMLMGTRVRYDGNGWTDNAFGGHNYLFVSEWNAYGGYTPTEEFMEMFDWKDGRPFNLDKVLQEDPDTMFVNPDKNFDLTRDPRLYETMIVNGVQTTMNDNGNYSGRRYENWVEGTDGGKGAGTSESGQFATGFANNKFYFNGETNRVHVWPYVRLAEVYLIYAEALAQNGQLDKAINNVNIVRARVGLKGLKESDASKNWGDKQTVLDAIMKERAVEFGFEETRFFDLIRYRRSDIFQKQLHGLRMYRQKDGKDYNFQWQGKTEKENGYEPNYPTHYRYEKYEIQNVRRSWWRNWDNKWFLSAFPPTEINKNYGLTQNPGW</sequence>
<comment type="similarity">
    <text evidence="2">Belongs to the SusD family.</text>
</comment>
<dbReference type="InterPro" id="IPR011990">
    <property type="entry name" value="TPR-like_helical_dom_sf"/>
</dbReference>
<organism evidence="9 10">
    <name type="scientific">Segatella copri</name>
    <dbReference type="NCBI Taxonomy" id="165179"/>
    <lineage>
        <taxon>Bacteria</taxon>
        <taxon>Pseudomonadati</taxon>
        <taxon>Bacteroidota</taxon>
        <taxon>Bacteroidia</taxon>
        <taxon>Bacteroidales</taxon>
        <taxon>Prevotellaceae</taxon>
        <taxon>Segatella</taxon>
    </lineage>
</organism>
<keyword evidence="3 6" id="KW-0732">Signal</keyword>